<reference evidence="2 3" key="1">
    <citation type="submission" date="2017-03" db="EMBL/GenBank/DDBJ databases">
        <authorList>
            <person name="Afonso C.L."/>
            <person name="Miller P.J."/>
            <person name="Scott M.A."/>
            <person name="Spackman E."/>
            <person name="Goraichik I."/>
            <person name="Dimitrov K.M."/>
            <person name="Suarez D.L."/>
            <person name="Swayne D.E."/>
        </authorList>
    </citation>
    <scope>NUCLEOTIDE SEQUENCE [LARGE SCALE GENOMIC DNA]</scope>
    <source>
        <strain evidence="2 3">DNF00076</strain>
    </source>
</reference>
<accession>A0A2K0XPH9</accession>
<dbReference type="Proteomes" id="UP000236634">
    <property type="component" value="Unassembled WGS sequence"/>
</dbReference>
<dbReference type="InterPro" id="IPR035412">
    <property type="entry name" value="Terminase_L_N"/>
</dbReference>
<dbReference type="EMBL" id="NBAX01000001">
    <property type="protein sequence ID" value="PNP96413.1"/>
    <property type="molecule type" value="Genomic_DNA"/>
</dbReference>
<dbReference type="Gene3D" id="3.30.420.240">
    <property type="match status" value="1"/>
</dbReference>
<dbReference type="InterPro" id="IPR027417">
    <property type="entry name" value="P-loop_NTPase"/>
</dbReference>
<proteinExistence type="predicted"/>
<name>A0A2K0XPH9_9BACT</name>
<evidence type="ECO:0000313" key="2">
    <source>
        <dbReference type="EMBL" id="PNP96413.1"/>
    </source>
</evidence>
<protein>
    <recommendedName>
        <fullName evidence="1">Phage terminase large subunit N-terminal domain-containing protein</fullName>
    </recommendedName>
</protein>
<dbReference type="Pfam" id="PF04466">
    <property type="entry name" value="Terminase_3"/>
    <property type="match status" value="1"/>
</dbReference>
<comment type="caution">
    <text evidence="2">The sequence shown here is derived from an EMBL/GenBank/DDBJ whole genome shotgun (WGS) entry which is preliminary data.</text>
</comment>
<sequence>MSQDSVTVKLFRKQALAMKYLSANDTAVNEVMFGGGARGGKSFLGCLWQILRRVTMAGSVGLIAREESVRLKTTTLVTFFKVLKLLGLRDYVTYNKTDMIANFANGSQIFFFDLKLKPSDPEFDRIGSLEITDAFLDEAQQICEKAVSVLRGRFSLLRGKNPDGTVWHTIPKSLYTCNPKRNWIYNEFVKPDKEGTIRKTRKFIKSLPTDNPHLEKAYLDNLLQADPVTVQRLYFGNFEYDDDPATLCDFDAISDLFHNEHIQEVGAHSCSADIAGKGHDRFVAVSAVGNVFRIPVDMTYSPGKEVESQLKNLMIRDSIPRSLTIVDADGMGSFLESYLEGIKEFHGGAPPMDPRYDCLKSECAFKLAELINKRAIRIICTPDQRVNIMDELGALKQAYIDRDTGRLGIIKKEVMKIILGHSPDYLDALIMAMYFRRVKPQGQGIKASVTVYSNN</sequence>
<organism evidence="2 3">
    <name type="scientific">Hoylesella timonensis</name>
    <dbReference type="NCBI Taxonomy" id="386414"/>
    <lineage>
        <taxon>Bacteria</taxon>
        <taxon>Pseudomonadati</taxon>
        <taxon>Bacteroidota</taxon>
        <taxon>Bacteroidia</taxon>
        <taxon>Bacteroidales</taxon>
        <taxon>Prevotellaceae</taxon>
        <taxon>Hoylesella</taxon>
    </lineage>
</organism>
<dbReference type="AlphaFoldDB" id="A0A2K0XPH9"/>
<evidence type="ECO:0000313" key="3">
    <source>
        <dbReference type="Proteomes" id="UP000236634"/>
    </source>
</evidence>
<evidence type="ECO:0000259" key="1">
    <source>
        <dbReference type="Pfam" id="PF04466"/>
    </source>
</evidence>
<dbReference type="Gene3D" id="3.40.50.300">
    <property type="entry name" value="P-loop containing nucleotide triphosphate hydrolases"/>
    <property type="match status" value="1"/>
</dbReference>
<feature type="domain" description="Phage terminase large subunit N-terminal" evidence="1">
    <location>
        <begin position="34"/>
        <end position="222"/>
    </location>
</feature>
<gene>
    <name evidence="2" type="ORF">BFS16_00575</name>
</gene>